<dbReference type="Gene3D" id="1.25.40.10">
    <property type="entry name" value="Tetratricopeptide repeat domain"/>
    <property type="match status" value="3"/>
</dbReference>
<evidence type="ECO:0000256" key="2">
    <source>
        <dbReference type="ARBA" id="ARBA00022840"/>
    </source>
</evidence>
<dbReference type="PRINTS" id="PR00381">
    <property type="entry name" value="KINESINLIGHT"/>
</dbReference>
<dbReference type="PANTHER" id="PTHR46082">
    <property type="entry name" value="ATP/GTP-BINDING PROTEIN-RELATED"/>
    <property type="match status" value="1"/>
</dbReference>
<reference evidence="6" key="1">
    <citation type="submission" date="2019-04" db="EMBL/GenBank/DDBJ databases">
        <title>Sequencing of skin fungus with MAO and IRED activity.</title>
        <authorList>
            <person name="Marsaioli A.J."/>
            <person name="Bonatto J.M.C."/>
            <person name="Reis Junior O."/>
        </authorList>
    </citation>
    <scope>NUCLEOTIDE SEQUENCE</scope>
    <source>
        <strain evidence="6">30M1</strain>
    </source>
</reference>
<accession>A0A9P4W1Y0</accession>
<dbReference type="InterPro" id="IPR053137">
    <property type="entry name" value="NLR-like"/>
</dbReference>
<dbReference type="OrthoDB" id="20872at2759"/>
<protein>
    <recommendedName>
        <fullName evidence="5">Protein kinase domain-containing protein</fullName>
    </recommendedName>
</protein>
<dbReference type="FunFam" id="1.10.510.10:FF:001123">
    <property type="entry name" value="CK1/CK1/CK1-D protein kinase"/>
    <property type="match status" value="1"/>
</dbReference>
<evidence type="ECO:0000256" key="4">
    <source>
        <dbReference type="SAM" id="MobiDB-lite"/>
    </source>
</evidence>
<name>A0A9P4W1Y0_CURKU</name>
<dbReference type="SUPFAM" id="SSF48452">
    <property type="entry name" value="TPR-like"/>
    <property type="match status" value="3"/>
</dbReference>
<dbReference type="EMBL" id="SWKU01000048">
    <property type="protein sequence ID" value="KAF2993773.1"/>
    <property type="molecule type" value="Genomic_DNA"/>
</dbReference>
<dbReference type="Gene3D" id="1.10.510.10">
    <property type="entry name" value="Transferase(Phosphotransferase) domain 1"/>
    <property type="match status" value="1"/>
</dbReference>
<dbReference type="AlphaFoldDB" id="A0A9P4W1Y0"/>
<dbReference type="Pfam" id="PF00069">
    <property type="entry name" value="Pkinase"/>
    <property type="match status" value="1"/>
</dbReference>
<dbReference type="InterPro" id="IPR027417">
    <property type="entry name" value="P-loop_NTPase"/>
</dbReference>
<dbReference type="InterPro" id="IPR000719">
    <property type="entry name" value="Prot_kinase_dom"/>
</dbReference>
<dbReference type="InterPro" id="IPR002182">
    <property type="entry name" value="NB-ARC"/>
</dbReference>
<dbReference type="PROSITE" id="PS00108">
    <property type="entry name" value="PROTEIN_KINASE_ST"/>
    <property type="match status" value="1"/>
</dbReference>
<dbReference type="SMART" id="SM00028">
    <property type="entry name" value="TPR"/>
    <property type="match status" value="6"/>
</dbReference>
<dbReference type="SUPFAM" id="SSF52540">
    <property type="entry name" value="P-loop containing nucleoside triphosphate hydrolases"/>
    <property type="match status" value="1"/>
</dbReference>
<dbReference type="SMART" id="SM00220">
    <property type="entry name" value="S_TKc"/>
    <property type="match status" value="1"/>
</dbReference>
<dbReference type="Pfam" id="PF13424">
    <property type="entry name" value="TPR_12"/>
    <property type="match status" value="4"/>
</dbReference>
<keyword evidence="2 3" id="KW-0067">ATP-binding</keyword>
<evidence type="ECO:0000256" key="3">
    <source>
        <dbReference type="PROSITE-ProRule" id="PRU10141"/>
    </source>
</evidence>
<evidence type="ECO:0000313" key="6">
    <source>
        <dbReference type="EMBL" id="KAF2993773.1"/>
    </source>
</evidence>
<organism evidence="6 7">
    <name type="scientific">Curvularia kusanoi</name>
    <name type="common">Cochliobolus kusanoi</name>
    <dbReference type="NCBI Taxonomy" id="90978"/>
    <lineage>
        <taxon>Eukaryota</taxon>
        <taxon>Fungi</taxon>
        <taxon>Dikarya</taxon>
        <taxon>Ascomycota</taxon>
        <taxon>Pezizomycotina</taxon>
        <taxon>Dothideomycetes</taxon>
        <taxon>Pleosporomycetidae</taxon>
        <taxon>Pleosporales</taxon>
        <taxon>Pleosporineae</taxon>
        <taxon>Pleosporaceae</taxon>
        <taxon>Curvularia</taxon>
    </lineage>
</organism>
<dbReference type="GO" id="GO:0004672">
    <property type="term" value="F:protein kinase activity"/>
    <property type="evidence" value="ECO:0007669"/>
    <property type="project" value="InterPro"/>
</dbReference>
<sequence length="1162" mass="130179">MASTFHGPVDAQVAIPAPHCGPGGTMNFNFGPIPTDRQQRKIAPFSTMPFAPDPDFVDRPDILAWVRDRCAGPGARAALVGLGGVGKSQLAIQYAHSIRDAAPQTFVFWVHASTRARFEEAYRDIAEQLQLPGRSDPKANVLRLVSEWLRNEANGRWVMVLDNVDDVETFSPSRKRQREEADADAQTPLATYLPQSRNGAMLVTSRSKDAAARLVGGHNKVKEVLAMDKAEGLQLLRNKLSDPPLEESAVELLQALDCIPLAISQAAAYINRRARMTVAGYLAEFQKSSKKRESLLNWDAGELRRDTSASNSVVTTWQMSFEQIRQERRSAAELLSLMSLFNPQGIPESTLRRYSRDATGAASAGNKEDEEDKDEADSAFNDDLDMLQAYSLVSMTADADACEMHALVQFCTRVWLSSFGGAEQWEQRFVVLIAQELPRGKYENWAKCQQLLPHVEPLFKSEPADKEAVKAWAQVLTNSAEFLWLQGRYNSAQQLAENVLAAREKVLGLHDKQTLESVNNLAQVLRAQGKYVEAETLNRRALEGCERELGERHPDTLTSVNNLATVLQYQGKYAEGETLSRRALEGRKKELGEQHPDTLTSVNNLAQVLRAQGKYVEAETLSRQALEWYERELGERHPNTLTSVNNLATVLQDQGKYAEAEPLSRRALEGRKMELGEQHPDTLTSMDNLAGVLQAQGKYAEAETLNRQALEGRKKELGEQHPHTLTSMDNLALMLQDQGKYTEAETLNRQALEGRKKELGERHPDTLTSVNNLALVLQDQGKYEEAETLNRQALEGRKKELGERHPDTLTSVYCLAHLLHTLRRYTEAAELYQQACDGYAQQLGPNHACTVACCNHFAAMQQEAESASTIVSSNTVANRYVVGRQVGEGSFGIVFKGTNLLNQQRVAIKFKSQKNGPPQLRNEYYAYKALAGCPGIPAFHHFGHERSHYILVTDLLGPSLEDLFDRCGRQFSIKTVVMVAKQMLSRVQTIHGKNLIHRDIKPENFLVGLAGSRAANTIYAVDFGMAKQYRDPSTKQHIPYRDRKSLTGTVRYMSINTHLGREQSRRDDLEALGHVFIYFLRGGLPWQGLKAATKADRYERVCRTKQDIPVEDLCNGLPEEFSKYLSYVRNLGFEDMPNYDHLYKLLSQALKSSSRVEDGKYD</sequence>
<dbReference type="InterPro" id="IPR008271">
    <property type="entry name" value="Ser/Thr_kinase_AS"/>
</dbReference>
<dbReference type="PROSITE" id="PS50011">
    <property type="entry name" value="PROTEIN_KINASE_DOM"/>
    <property type="match status" value="1"/>
</dbReference>
<dbReference type="PROSITE" id="PS00107">
    <property type="entry name" value="PROTEIN_KINASE_ATP"/>
    <property type="match status" value="1"/>
</dbReference>
<feature type="domain" description="Protein kinase" evidence="5">
    <location>
        <begin position="880"/>
        <end position="1150"/>
    </location>
</feature>
<dbReference type="Pfam" id="PF00931">
    <property type="entry name" value="NB-ARC"/>
    <property type="match status" value="1"/>
</dbReference>
<comment type="caution">
    <text evidence="6">The sequence shown here is derived from an EMBL/GenBank/DDBJ whole genome shotgun (WGS) entry which is preliminary data.</text>
</comment>
<evidence type="ECO:0000313" key="7">
    <source>
        <dbReference type="Proteomes" id="UP000801428"/>
    </source>
</evidence>
<dbReference type="Gene3D" id="3.40.50.300">
    <property type="entry name" value="P-loop containing nucleotide triphosphate hydrolases"/>
    <property type="match status" value="1"/>
</dbReference>
<dbReference type="PANTHER" id="PTHR46082:SF6">
    <property type="entry name" value="AAA+ ATPASE DOMAIN-CONTAINING PROTEIN-RELATED"/>
    <property type="match status" value="1"/>
</dbReference>
<dbReference type="Pfam" id="PF13374">
    <property type="entry name" value="TPR_10"/>
    <property type="match status" value="1"/>
</dbReference>
<proteinExistence type="predicted"/>
<dbReference type="GO" id="GO:0043531">
    <property type="term" value="F:ADP binding"/>
    <property type="evidence" value="ECO:0007669"/>
    <property type="project" value="InterPro"/>
</dbReference>
<dbReference type="InterPro" id="IPR056681">
    <property type="entry name" value="DUF7779"/>
</dbReference>
<evidence type="ECO:0000259" key="5">
    <source>
        <dbReference type="PROSITE" id="PS50011"/>
    </source>
</evidence>
<keyword evidence="1 3" id="KW-0547">Nucleotide-binding</keyword>
<gene>
    <name evidence="6" type="ORF">E8E13_002524</name>
</gene>
<dbReference type="Proteomes" id="UP000801428">
    <property type="component" value="Unassembled WGS sequence"/>
</dbReference>
<dbReference type="InterPro" id="IPR011990">
    <property type="entry name" value="TPR-like_helical_dom_sf"/>
</dbReference>
<dbReference type="SUPFAM" id="SSF56112">
    <property type="entry name" value="Protein kinase-like (PK-like)"/>
    <property type="match status" value="1"/>
</dbReference>
<dbReference type="InterPro" id="IPR017441">
    <property type="entry name" value="Protein_kinase_ATP_BS"/>
</dbReference>
<dbReference type="InterPro" id="IPR011009">
    <property type="entry name" value="Kinase-like_dom_sf"/>
</dbReference>
<keyword evidence="7" id="KW-1185">Reference proteome</keyword>
<dbReference type="GO" id="GO:0005524">
    <property type="term" value="F:ATP binding"/>
    <property type="evidence" value="ECO:0007669"/>
    <property type="project" value="UniProtKB-UniRule"/>
</dbReference>
<dbReference type="Pfam" id="PF25000">
    <property type="entry name" value="DUF7779"/>
    <property type="match status" value="1"/>
</dbReference>
<dbReference type="NCBIfam" id="NF040586">
    <property type="entry name" value="FxSxx_TPR"/>
    <property type="match status" value="1"/>
</dbReference>
<evidence type="ECO:0000256" key="1">
    <source>
        <dbReference type="ARBA" id="ARBA00022741"/>
    </source>
</evidence>
<feature type="region of interest" description="Disordered" evidence="4">
    <location>
        <begin position="352"/>
        <end position="376"/>
    </location>
</feature>
<feature type="binding site" evidence="3">
    <location>
        <position position="909"/>
    </location>
    <ligand>
        <name>ATP</name>
        <dbReference type="ChEBI" id="CHEBI:30616"/>
    </ligand>
</feature>
<dbReference type="InterPro" id="IPR019734">
    <property type="entry name" value="TPR_rpt"/>
</dbReference>